<gene>
    <name evidence="2" type="ORF">E4Z98_01550</name>
    <name evidence="3" type="ORF">E4Z98_07670</name>
</gene>
<evidence type="ECO:0000259" key="1">
    <source>
        <dbReference type="Pfam" id="PF01610"/>
    </source>
</evidence>
<evidence type="ECO:0000313" key="3">
    <source>
        <dbReference type="EMBL" id="QCA29200.1"/>
    </source>
</evidence>
<dbReference type="PANTHER" id="PTHR33498:SF1">
    <property type="entry name" value="TRANSPOSASE FOR INSERTION SEQUENCE ELEMENT IS1557"/>
    <property type="match status" value="1"/>
</dbReference>
<dbReference type="KEGG" id="vac:E4Z98_07670"/>
<dbReference type="PANTHER" id="PTHR33498">
    <property type="entry name" value="TRANSPOSASE FOR INSERTION SEQUENCE ELEMENT IS1557"/>
    <property type="match status" value="1"/>
</dbReference>
<proteinExistence type="predicted"/>
<feature type="domain" description="Transposase IS204/IS1001/IS1096/IS1165 DDE" evidence="1">
    <location>
        <begin position="167"/>
        <end position="423"/>
    </location>
</feature>
<evidence type="ECO:0000313" key="4">
    <source>
        <dbReference type="Proteomes" id="UP000296883"/>
    </source>
</evidence>
<dbReference type="AlphaFoldDB" id="A0A7Z1Y9B1"/>
<name>A0A7Z1Y9B1_9ENTE</name>
<dbReference type="InterPro" id="IPR047951">
    <property type="entry name" value="Transpos_ISL3"/>
</dbReference>
<reference evidence="3 4" key="1">
    <citation type="journal article" date="2020" name="Int. J. Syst. Evol. Microbiol.">
        <title>Vagococcus xieshaowenii sp. nov., isolated from snow finch (Montifringilla taczanowskii) cloacal content.</title>
        <authorList>
            <person name="Ge Y."/>
            <person name="Yang J."/>
            <person name="Lai X.H."/>
            <person name="Zhang G."/>
            <person name="Jin D."/>
            <person name="Lu S."/>
            <person name="Wang B."/>
            <person name="Huang Y."/>
            <person name="Huang Y."/>
            <person name="Ren Z."/>
            <person name="Zhang X."/>
            <person name="Xu J."/>
        </authorList>
    </citation>
    <scope>NUCLEOTIDE SEQUENCE [LARGE SCALE GENOMIC DNA]</scope>
    <source>
        <strain evidence="4">personal::cf-49</strain>
        <strain evidence="3">Personal::cf-49</strain>
    </source>
</reference>
<keyword evidence="4" id="KW-1185">Reference proteome</keyword>
<evidence type="ECO:0000313" key="2">
    <source>
        <dbReference type="EMBL" id="QCA28059.1"/>
    </source>
</evidence>
<protein>
    <submittedName>
        <fullName evidence="3">ISL3 family transposase</fullName>
    </submittedName>
</protein>
<organism evidence="3 4">
    <name type="scientific">Vagococcus xieshaowenii</name>
    <dbReference type="NCBI Taxonomy" id="2562451"/>
    <lineage>
        <taxon>Bacteria</taxon>
        <taxon>Bacillati</taxon>
        <taxon>Bacillota</taxon>
        <taxon>Bacilli</taxon>
        <taxon>Lactobacillales</taxon>
        <taxon>Enterococcaceae</taxon>
        <taxon>Vagococcus</taxon>
    </lineage>
</organism>
<sequence>MINDIKKIYGIEDSNLTISSVSEGTYRNKPAKIIKASYKPKTIACPNCDSSPRECDGKYVIVKNGSKEVEILLTHENTGIVSMKLSKQRYRCRNCNKHWTAQIDLVKPCHNVSRIIEGKIIELLGERISLKLIAKLCSVSISKVIQVLKSLEIYLPSPKNRWLPEVLMVDEFRSHTAIEDSMSFICADGNSGRLVEILESRRLNYLMPHFNGYPDEERFKVKYLVTDMNAAYFQLVKDIFPNAELIIDRFHIVKHLNEAFNSFRVREMKKLKASGHKVEASKLKKNWRFLLKNRLDINISEYKRWPSFRSNKYPYLTEQMMIDRLLDFSEPLKLAYGYFHDLLDSFRRKEYERFFELLNTLPEELDEEFKGQVQNLIRHQEGITNALIHPYSNGKIEAKNTHIKTLKRVSYGFKSFSNMRIRIFLTEGLIEVNH</sequence>
<dbReference type="InterPro" id="IPR002560">
    <property type="entry name" value="Transposase_DDE"/>
</dbReference>
<dbReference type="Proteomes" id="UP000296883">
    <property type="component" value="Chromosome"/>
</dbReference>
<accession>A0A7Z1Y9B1</accession>
<dbReference type="EMBL" id="CP038865">
    <property type="protein sequence ID" value="QCA29200.1"/>
    <property type="molecule type" value="Genomic_DNA"/>
</dbReference>
<dbReference type="EMBL" id="CP038865">
    <property type="protein sequence ID" value="QCA28059.1"/>
    <property type="molecule type" value="Genomic_DNA"/>
</dbReference>
<dbReference type="Pfam" id="PF01610">
    <property type="entry name" value="DDE_Tnp_ISL3"/>
    <property type="match status" value="1"/>
</dbReference>
<dbReference type="RefSeq" id="WP_135961156.1">
    <property type="nucleotide sequence ID" value="NZ_CP038865.1"/>
</dbReference>
<dbReference type="NCBIfam" id="NF033550">
    <property type="entry name" value="transpos_ISL3"/>
    <property type="match status" value="1"/>
</dbReference>